<keyword evidence="3" id="KW-0472">Membrane</keyword>
<evidence type="ECO:0000313" key="5">
    <source>
        <dbReference type="Proteomes" id="UP000664169"/>
    </source>
</evidence>
<gene>
    <name evidence="4" type="ORF">GOMPHAMPRED_000945</name>
</gene>
<keyword evidence="3" id="KW-1133">Transmembrane helix</keyword>
<dbReference type="Proteomes" id="UP000664169">
    <property type="component" value="Unassembled WGS sequence"/>
</dbReference>
<feature type="compositionally biased region" description="Polar residues" evidence="2">
    <location>
        <begin position="233"/>
        <end position="244"/>
    </location>
</feature>
<organism evidence="4 5">
    <name type="scientific">Gomphillus americanus</name>
    <dbReference type="NCBI Taxonomy" id="1940652"/>
    <lineage>
        <taxon>Eukaryota</taxon>
        <taxon>Fungi</taxon>
        <taxon>Dikarya</taxon>
        <taxon>Ascomycota</taxon>
        <taxon>Pezizomycotina</taxon>
        <taxon>Lecanoromycetes</taxon>
        <taxon>OSLEUM clade</taxon>
        <taxon>Ostropomycetidae</taxon>
        <taxon>Ostropales</taxon>
        <taxon>Graphidaceae</taxon>
        <taxon>Gomphilloideae</taxon>
        <taxon>Gomphillus</taxon>
    </lineage>
</organism>
<evidence type="ECO:0000313" key="4">
    <source>
        <dbReference type="EMBL" id="CAF9916275.1"/>
    </source>
</evidence>
<accession>A0A8H3F329</accession>
<evidence type="ECO:0000256" key="3">
    <source>
        <dbReference type="SAM" id="Phobius"/>
    </source>
</evidence>
<dbReference type="OrthoDB" id="5376312at2759"/>
<reference evidence="4" key="1">
    <citation type="submission" date="2021-03" db="EMBL/GenBank/DDBJ databases">
        <authorList>
            <person name="Tagirdzhanova G."/>
        </authorList>
    </citation>
    <scope>NUCLEOTIDE SEQUENCE</scope>
</reference>
<feature type="compositionally biased region" description="Low complexity" evidence="2">
    <location>
        <begin position="218"/>
        <end position="232"/>
    </location>
</feature>
<feature type="compositionally biased region" description="Polar residues" evidence="2">
    <location>
        <begin position="331"/>
        <end position="358"/>
    </location>
</feature>
<name>A0A8H3F329_9LECA</name>
<feature type="transmembrane region" description="Helical" evidence="3">
    <location>
        <begin position="20"/>
        <end position="39"/>
    </location>
</feature>
<proteinExistence type="predicted"/>
<evidence type="ECO:0000256" key="2">
    <source>
        <dbReference type="SAM" id="MobiDB-lite"/>
    </source>
</evidence>
<protein>
    <submittedName>
        <fullName evidence="4">Uncharacterized protein</fullName>
    </submittedName>
</protein>
<dbReference type="EMBL" id="CAJPDQ010000011">
    <property type="protein sequence ID" value="CAF9916275.1"/>
    <property type="molecule type" value="Genomic_DNA"/>
</dbReference>
<feature type="compositionally biased region" description="Basic and acidic residues" evidence="2">
    <location>
        <begin position="284"/>
        <end position="300"/>
    </location>
</feature>
<feature type="coiled-coil region" evidence="1">
    <location>
        <begin position="180"/>
        <end position="207"/>
    </location>
</feature>
<feature type="compositionally biased region" description="Low complexity" evidence="2">
    <location>
        <begin position="316"/>
        <end position="330"/>
    </location>
</feature>
<dbReference type="AlphaFoldDB" id="A0A8H3F329"/>
<keyword evidence="5" id="KW-1185">Reference proteome</keyword>
<comment type="caution">
    <text evidence="4">The sequence shown here is derived from an EMBL/GenBank/DDBJ whole genome shotgun (WGS) entry which is preliminary data.</text>
</comment>
<sequence length="472" mass="52230">MTISFRDPMEKRDISGAAPIVWIIPPIILFALVLLLLFIRALKYRAQRRATTAQQPEPGIKGFFRRFVPHSYYNGDLPSARQNSAVPTARTSADFFSHELQDEEDQRENRMSTNRLSVRSIMTLPPYRVSPLPSERLIAREGEREGVDTVVEYPESDTEAEERREEEMQTLFSIREARRRENEERAARRAERRAAVAQRDMRRVNEIDAENRLRNEARAAASANTQTARTQQDSSSINLETGQNGAQPDSALLIAQLHSLRDHNSRNRRISSVSYADLGVARHDGSRLRADSTESDRRPLLDSAASIGGQEDRSRASSIASGRSASRSRATLQVSHNRQPSGTGSFISQHDSTLTPQSIADDLPPEPPSYEDDLSVHGGEVPPYEGPTTTADPGTRVATYPGTTHRNESSPPPTLVIHPVEENQSTAGRIVSSMSDSPSLHLDTATTAVPPSIEVVQATPIIASSQSFSPRR</sequence>
<feature type="region of interest" description="Disordered" evidence="2">
    <location>
        <begin position="284"/>
        <end position="416"/>
    </location>
</feature>
<feature type="region of interest" description="Disordered" evidence="2">
    <location>
        <begin position="218"/>
        <end position="244"/>
    </location>
</feature>
<evidence type="ECO:0000256" key="1">
    <source>
        <dbReference type="SAM" id="Coils"/>
    </source>
</evidence>
<keyword evidence="3" id="KW-0812">Transmembrane</keyword>
<keyword evidence="1" id="KW-0175">Coiled coil</keyword>